<comment type="caution">
    <text evidence="1">The sequence shown here is derived from an EMBL/GenBank/DDBJ whole genome shotgun (WGS) entry which is preliminary data.</text>
</comment>
<evidence type="ECO:0000313" key="1">
    <source>
        <dbReference type="EMBL" id="RJY18997.1"/>
    </source>
</evidence>
<dbReference type="InterPro" id="IPR025332">
    <property type="entry name" value="DUF4238"/>
</dbReference>
<dbReference type="AlphaFoldDB" id="A0A3A6U0W6"/>
<gene>
    <name evidence="1" type="ORF">D5R81_02900</name>
</gene>
<dbReference type="OrthoDB" id="7556813at2"/>
<accession>A0A3A6U0W6</accession>
<dbReference type="RefSeq" id="WP_121852150.1">
    <property type="nucleotide sequence ID" value="NZ_CP037952.1"/>
</dbReference>
<organism evidence="1 2">
    <name type="scientific">Parashewanella spongiae</name>
    <dbReference type="NCBI Taxonomy" id="342950"/>
    <lineage>
        <taxon>Bacteria</taxon>
        <taxon>Pseudomonadati</taxon>
        <taxon>Pseudomonadota</taxon>
        <taxon>Gammaproteobacteria</taxon>
        <taxon>Alteromonadales</taxon>
        <taxon>Shewanellaceae</taxon>
        <taxon>Parashewanella</taxon>
    </lineage>
</organism>
<dbReference type="EMBL" id="QYYH01000011">
    <property type="protein sequence ID" value="RJY18997.1"/>
    <property type="molecule type" value="Genomic_DNA"/>
</dbReference>
<keyword evidence="2" id="KW-1185">Reference proteome</keyword>
<proteinExistence type="predicted"/>
<dbReference type="Proteomes" id="UP000273022">
    <property type="component" value="Unassembled WGS sequence"/>
</dbReference>
<name>A0A3A6U0W6_9GAMM</name>
<dbReference type="Pfam" id="PF14022">
    <property type="entry name" value="DUF4238"/>
    <property type="match status" value="1"/>
</dbReference>
<evidence type="ECO:0000313" key="2">
    <source>
        <dbReference type="Proteomes" id="UP000273022"/>
    </source>
</evidence>
<reference evidence="1 2" key="1">
    <citation type="submission" date="2018-09" db="EMBL/GenBank/DDBJ databases">
        <title>Phylogeny of the Shewanellaceae, and recommendation for two new genera, Pseudoshewanella and Parashewanella.</title>
        <authorList>
            <person name="Wang G."/>
        </authorList>
    </citation>
    <scope>NUCLEOTIDE SEQUENCE [LARGE SCALE GENOMIC DNA]</scope>
    <source>
        <strain evidence="1 2">KCTC 22492</strain>
    </source>
</reference>
<sequence>MKFLRNFNPQGREQYEIADFKKTLEESWWFISYTIGLNFAVTLELTQNLHNISLLINKTDIPFITSDQPVINVFDYRESGSFEPPKEEELDLYYPISPNTAFMMARSKRFSNGFVHVTEEIVNEMNIKIARMAQTHIFSNSEESIKQYKKYTGANLKEFLQQEPAYT</sequence>
<protein>
    <submittedName>
        <fullName evidence="1">DUF4238 domain-containing protein</fullName>
    </submittedName>
</protein>